<feature type="domain" description="BLUF" evidence="1">
    <location>
        <begin position="3"/>
        <end position="94"/>
    </location>
</feature>
<dbReference type="InterPro" id="IPR036046">
    <property type="entry name" value="Acylphosphatase-like_dom_sf"/>
</dbReference>
<accession>A0A258FS11</accession>
<evidence type="ECO:0000313" key="2">
    <source>
        <dbReference type="EMBL" id="OYX34542.1"/>
    </source>
</evidence>
<dbReference type="InterPro" id="IPR007024">
    <property type="entry name" value="BLUF_domain"/>
</dbReference>
<dbReference type="GO" id="GO:0071949">
    <property type="term" value="F:FAD binding"/>
    <property type="evidence" value="ECO:0007669"/>
    <property type="project" value="InterPro"/>
</dbReference>
<gene>
    <name evidence="2" type="ORF">B7Z01_05095</name>
</gene>
<dbReference type="Gene3D" id="3.30.70.100">
    <property type="match status" value="1"/>
</dbReference>
<organism evidence="2 3">
    <name type="scientific">Brevundimonas subvibrioides</name>
    <dbReference type="NCBI Taxonomy" id="74313"/>
    <lineage>
        <taxon>Bacteria</taxon>
        <taxon>Pseudomonadati</taxon>
        <taxon>Pseudomonadota</taxon>
        <taxon>Alphaproteobacteria</taxon>
        <taxon>Caulobacterales</taxon>
        <taxon>Caulobacteraceae</taxon>
        <taxon>Brevundimonas</taxon>
    </lineage>
</organism>
<dbReference type="PROSITE" id="PS50925">
    <property type="entry name" value="BLUF"/>
    <property type="match status" value="1"/>
</dbReference>
<name>A0A258FS11_9CAUL</name>
<dbReference type="GO" id="GO:0009882">
    <property type="term" value="F:blue light photoreceptor activity"/>
    <property type="evidence" value="ECO:0007669"/>
    <property type="project" value="InterPro"/>
</dbReference>
<evidence type="ECO:0000259" key="1">
    <source>
        <dbReference type="PROSITE" id="PS50925"/>
    </source>
</evidence>
<protein>
    <recommendedName>
        <fullName evidence="1">BLUF domain-containing protein</fullName>
    </recommendedName>
</protein>
<dbReference type="SUPFAM" id="SSF54975">
    <property type="entry name" value="Acylphosphatase/BLUF domain-like"/>
    <property type="match status" value="1"/>
</dbReference>
<proteinExistence type="predicted"/>
<dbReference type="Proteomes" id="UP000215595">
    <property type="component" value="Unassembled WGS sequence"/>
</dbReference>
<dbReference type="Pfam" id="PF04940">
    <property type="entry name" value="BLUF"/>
    <property type="match status" value="1"/>
</dbReference>
<comment type="caution">
    <text evidence="2">The sequence shown here is derived from an EMBL/GenBank/DDBJ whole genome shotgun (WGS) entry which is preliminary data.</text>
</comment>
<dbReference type="SMART" id="SM01034">
    <property type="entry name" value="BLUF"/>
    <property type="match status" value="1"/>
</dbReference>
<dbReference type="AlphaFoldDB" id="A0A258FS11"/>
<dbReference type="EMBL" id="NCEB01000008">
    <property type="protein sequence ID" value="OYX34542.1"/>
    <property type="molecule type" value="Genomic_DNA"/>
</dbReference>
<sequence length="129" mass="14241">MSLERLIYRSTAVSEDCATEFDRIVAVSERNNERCGITGAVTLCDGRFVQVLEGSSERLDPLLATIAQDPRHTDVHILGRWAVTGRLFPSWSMARADAARADAQLRSWLRSDDYGVTLVGALLTLTGLF</sequence>
<evidence type="ECO:0000313" key="3">
    <source>
        <dbReference type="Proteomes" id="UP000215595"/>
    </source>
</evidence>
<reference evidence="2 3" key="1">
    <citation type="submission" date="2017-03" db="EMBL/GenBank/DDBJ databases">
        <title>Lifting the veil on microbial sulfur biogeochemistry in mining wastewaters.</title>
        <authorList>
            <person name="Kantor R.S."/>
            <person name="Colenbrander Nelson T."/>
            <person name="Marshall S."/>
            <person name="Bennett D."/>
            <person name="Apte S."/>
            <person name="Camacho D."/>
            <person name="Thomas B.C."/>
            <person name="Warren L.A."/>
            <person name="Banfield J.F."/>
        </authorList>
    </citation>
    <scope>NUCLEOTIDE SEQUENCE [LARGE SCALE GENOMIC DNA]</scope>
    <source>
        <strain evidence="2">32-69-9</strain>
    </source>
</reference>